<proteinExistence type="predicted"/>
<dbReference type="Proteomes" id="UP000789524">
    <property type="component" value="Unassembled WGS sequence"/>
</dbReference>
<reference evidence="1" key="1">
    <citation type="submission" date="2021-09" db="EMBL/GenBank/DDBJ databases">
        <authorList>
            <person name="Martin H S."/>
        </authorList>
    </citation>
    <scope>NUCLEOTIDE SEQUENCE</scope>
</reference>
<keyword evidence="2" id="KW-1185">Reference proteome</keyword>
<name>A0A8J2VSY9_9NEOP</name>
<evidence type="ECO:0000313" key="1">
    <source>
        <dbReference type="EMBL" id="CAG9566879.1"/>
    </source>
</evidence>
<protein>
    <submittedName>
        <fullName evidence="1">(African queen) hypothetical protein</fullName>
    </submittedName>
</protein>
<gene>
    <name evidence="1" type="ORF">DCHRY22_LOCUS7455</name>
</gene>
<accession>A0A8J2VSY9</accession>
<sequence>MSGSKCRPPTTRAGSIIILGHICSGLDLLEKAPTPDPPDPPYTNNINHFLNSQAADTTALVSLAMITITIYP</sequence>
<dbReference type="EMBL" id="CAKASE010000057">
    <property type="protein sequence ID" value="CAG9566879.1"/>
    <property type="molecule type" value="Genomic_DNA"/>
</dbReference>
<evidence type="ECO:0000313" key="2">
    <source>
        <dbReference type="Proteomes" id="UP000789524"/>
    </source>
</evidence>
<comment type="caution">
    <text evidence="1">The sequence shown here is derived from an EMBL/GenBank/DDBJ whole genome shotgun (WGS) entry which is preliminary data.</text>
</comment>
<organism evidence="1 2">
    <name type="scientific">Danaus chrysippus</name>
    <name type="common">African queen</name>
    <dbReference type="NCBI Taxonomy" id="151541"/>
    <lineage>
        <taxon>Eukaryota</taxon>
        <taxon>Metazoa</taxon>
        <taxon>Ecdysozoa</taxon>
        <taxon>Arthropoda</taxon>
        <taxon>Hexapoda</taxon>
        <taxon>Insecta</taxon>
        <taxon>Pterygota</taxon>
        <taxon>Neoptera</taxon>
        <taxon>Endopterygota</taxon>
        <taxon>Lepidoptera</taxon>
        <taxon>Glossata</taxon>
        <taxon>Ditrysia</taxon>
        <taxon>Papilionoidea</taxon>
        <taxon>Nymphalidae</taxon>
        <taxon>Danainae</taxon>
        <taxon>Danaini</taxon>
        <taxon>Danaina</taxon>
        <taxon>Danaus</taxon>
        <taxon>Anosia</taxon>
    </lineage>
</organism>
<dbReference type="OrthoDB" id="10487987at2759"/>
<dbReference type="AlphaFoldDB" id="A0A8J2VSY9"/>